<accession>A0A2S4S2P5</accession>
<dbReference type="RefSeq" id="WP_103775050.1">
    <property type="nucleotide sequence ID" value="NZ_PQLX01000001.1"/>
</dbReference>
<gene>
    <name evidence="1" type="ORF">C3430_03365</name>
</gene>
<dbReference type="EMBL" id="PQLX01000001">
    <property type="protein sequence ID" value="POU68133.1"/>
    <property type="molecule type" value="Genomic_DNA"/>
</dbReference>
<dbReference type="GO" id="GO:0005198">
    <property type="term" value="F:structural molecule activity"/>
    <property type="evidence" value="ECO:0007669"/>
    <property type="project" value="InterPro"/>
</dbReference>
<dbReference type="OrthoDB" id="6572340at2"/>
<proteinExistence type="predicted"/>
<comment type="caution">
    <text evidence="1">The sequence shown here is derived from an EMBL/GenBank/DDBJ whole genome shotgun (WGS) entry which is preliminary data.</text>
</comment>
<protein>
    <submittedName>
        <fullName evidence="1">Microcompartment protein PduM</fullName>
    </submittedName>
</protein>
<organism evidence="1 2">
    <name type="scientific">Citrobacter amalonaticus</name>
    <dbReference type="NCBI Taxonomy" id="35703"/>
    <lineage>
        <taxon>Bacteria</taxon>
        <taxon>Pseudomonadati</taxon>
        <taxon>Pseudomonadota</taxon>
        <taxon>Gammaproteobacteria</taxon>
        <taxon>Enterobacterales</taxon>
        <taxon>Enterobacteriaceae</taxon>
        <taxon>Citrobacter</taxon>
    </lineage>
</organism>
<evidence type="ECO:0000313" key="2">
    <source>
        <dbReference type="Proteomes" id="UP000237003"/>
    </source>
</evidence>
<reference evidence="1 2" key="1">
    <citation type="submission" date="2018-01" db="EMBL/GenBank/DDBJ databases">
        <title>Complete genome sequences of 14 Citrobacter spp. isolated from plant in Canada.</title>
        <authorList>
            <person name="Bhandare S.G."/>
            <person name="Colavecchio A."/>
            <person name="Jeukens J."/>
            <person name="Emond-Rheault J.-G."/>
            <person name="Freschi L."/>
            <person name="Hamel J."/>
            <person name="Kukavica-Ibrulj I."/>
            <person name="Levesque R."/>
            <person name="Goodridge L."/>
        </authorList>
    </citation>
    <scope>NUCLEOTIDE SEQUENCE [LARGE SCALE GENOMIC DNA]</scope>
    <source>
        <strain evidence="1 2">S1285</strain>
    </source>
</reference>
<dbReference type="InterPro" id="IPR030992">
    <property type="entry name" value="PduM"/>
</dbReference>
<sequence>MNGELLQRIVGEVVSRLQRRAESTATLSVAQLRETDPRSLFCRYSSLRILQVDLPLLESIARCDSTDTAAAILHEALASGLCIQLSVQRRLLPMLPVKKLARLPLAFFDERGQAIILHPVRLLSYADVARLHEGALVLHRKCVVTALAREAAAARNLQLIKQE</sequence>
<dbReference type="AlphaFoldDB" id="A0A2S4S2P5"/>
<dbReference type="NCBIfam" id="TIGR04493">
    <property type="entry name" value="microcomp_PduM"/>
    <property type="match status" value="1"/>
</dbReference>
<dbReference type="Proteomes" id="UP000237003">
    <property type="component" value="Unassembled WGS sequence"/>
</dbReference>
<evidence type="ECO:0000313" key="1">
    <source>
        <dbReference type="EMBL" id="POU68133.1"/>
    </source>
</evidence>
<dbReference type="Pfam" id="PF15953">
    <property type="entry name" value="PDU_like"/>
    <property type="match status" value="1"/>
</dbReference>
<dbReference type="NCBIfam" id="NF011957">
    <property type="entry name" value="PRK15428.1"/>
    <property type="match status" value="1"/>
</dbReference>
<name>A0A2S4S2P5_CITAM</name>